<dbReference type="InterPro" id="IPR050766">
    <property type="entry name" value="Bact_Lucif_Oxidored"/>
</dbReference>
<dbReference type="EMBL" id="FNTD01000004">
    <property type="protein sequence ID" value="SEE00167.1"/>
    <property type="molecule type" value="Genomic_DNA"/>
</dbReference>
<evidence type="ECO:0000256" key="2">
    <source>
        <dbReference type="ARBA" id="ARBA00023033"/>
    </source>
</evidence>
<dbReference type="PANTHER" id="PTHR30137:SF8">
    <property type="entry name" value="BLR5498 PROTEIN"/>
    <property type="match status" value="1"/>
</dbReference>
<dbReference type="AlphaFoldDB" id="A0A1H5F9P5"/>
<dbReference type="NCBIfam" id="TIGR04020">
    <property type="entry name" value="seco_metab_LLM"/>
    <property type="match status" value="1"/>
</dbReference>
<dbReference type="GO" id="GO:0004497">
    <property type="term" value="F:monooxygenase activity"/>
    <property type="evidence" value="ECO:0007669"/>
    <property type="project" value="UniProtKB-KW"/>
</dbReference>
<dbReference type="GO" id="GO:0016705">
    <property type="term" value="F:oxidoreductase activity, acting on paired donors, with incorporation or reduction of molecular oxygen"/>
    <property type="evidence" value="ECO:0007669"/>
    <property type="project" value="InterPro"/>
</dbReference>
<accession>A0A1H5F9P5</accession>
<sequence>MSDIGERLGQLTPEQRTALRLRLRERARRAPAADGPPDAVPPVRLSLYFFPQARALAAPDYYAMMLRACEFADERGFHAAWFPERHFVDFGGSHPNPSVLAAAVAAVTRRLRLRAGSVAAPLHHPVRVAEEWAVVDNISGGRVGVSFASGWHPDDFVLAREPYDERKKTLMRTVEQVRRLWAGEELSFPGTAGGTARVLTQPRPVQPELPVWITAAGHPETFRAAGTAGYGVMTALLGQTLPRLRENVARYRAAWRDAGHAGRGDVVVMTHAHVSEEPDVEDRLRPALHDYLSSYRAQTGGGDEPVLLEAAFQDYLAGPSLLGTPAKAARVLARLAEAGADEVGCLVDFGLPAGDVLAGLPRLAELLPAGPSTTTADADRSQ</sequence>
<dbReference type="GO" id="GO:0005829">
    <property type="term" value="C:cytosol"/>
    <property type="evidence" value="ECO:0007669"/>
    <property type="project" value="TreeGrafter"/>
</dbReference>
<proteinExistence type="predicted"/>
<evidence type="ECO:0000259" key="3">
    <source>
        <dbReference type="Pfam" id="PF00296"/>
    </source>
</evidence>
<keyword evidence="2 4" id="KW-0503">Monooxygenase</keyword>
<evidence type="ECO:0000313" key="4">
    <source>
        <dbReference type="EMBL" id="SEE00167.1"/>
    </source>
</evidence>
<dbReference type="SUPFAM" id="SSF51679">
    <property type="entry name" value="Bacterial luciferase-like"/>
    <property type="match status" value="1"/>
</dbReference>
<dbReference type="Pfam" id="PF00296">
    <property type="entry name" value="Bac_luciferase"/>
    <property type="match status" value="1"/>
</dbReference>
<dbReference type="InterPro" id="IPR024011">
    <property type="entry name" value="Biosynth_lucif-like_mOase_dom"/>
</dbReference>
<gene>
    <name evidence="4" type="ORF">SAMN04490357_6587</name>
</gene>
<feature type="domain" description="Luciferase-like" evidence="3">
    <location>
        <begin position="53"/>
        <end position="341"/>
    </location>
</feature>
<dbReference type="InterPro" id="IPR036661">
    <property type="entry name" value="Luciferase-like_sf"/>
</dbReference>
<name>A0A1H5F9P5_9ACTN</name>
<dbReference type="InterPro" id="IPR011251">
    <property type="entry name" value="Luciferase-like_dom"/>
</dbReference>
<evidence type="ECO:0000313" key="5">
    <source>
        <dbReference type="Proteomes" id="UP000182375"/>
    </source>
</evidence>
<keyword evidence="1" id="KW-0560">Oxidoreductase</keyword>
<protein>
    <submittedName>
        <fullName evidence="4">Natural product biosynthesis luciferase-like monooxygenase domain-containing protein</fullName>
    </submittedName>
</protein>
<organism evidence="4 5">
    <name type="scientific">Streptomyces misionensis</name>
    <dbReference type="NCBI Taxonomy" id="67331"/>
    <lineage>
        <taxon>Bacteria</taxon>
        <taxon>Bacillati</taxon>
        <taxon>Actinomycetota</taxon>
        <taxon>Actinomycetes</taxon>
        <taxon>Kitasatosporales</taxon>
        <taxon>Streptomycetaceae</taxon>
        <taxon>Streptomyces</taxon>
    </lineage>
</organism>
<dbReference type="PANTHER" id="PTHR30137">
    <property type="entry name" value="LUCIFERASE-LIKE MONOOXYGENASE"/>
    <property type="match status" value="1"/>
</dbReference>
<dbReference type="RefSeq" id="WP_074994668.1">
    <property type="nucleotide sequence ID" value="NZ_FNTD01000004.1"/>
</dbReference>
<dbReference type="Gene3D" id="3.20.20.30">
    <property type="entry name" value="Luciferase-like domain"/>
    <property type="match status" value="1"/>
</dbReference>
<reference evidence="4 5" key="1">
    <citation type="submission" date="2016-10" db="EMBL/GenBank/DDBJ databases">
        <authorList>
            <person name="de Groot N.N."/>
        </authorList>
    </citation>
    <scope>NUCLEOTIDE SEQUENCE [LARGE SCALE GENOMIC DNA]</scope>
    <source>
        <strain evidence="4 5">DSM 40306</strain>
    </source>
</reference>
<dbReference type="STRING" id="67331.SAMN04490357_6587"/>
<evidence type="ECO:0000256" key="1">
    <source>
        <dbReference type="ARBA" id="ARBA00023002"/>
    </source>
</evidence>
<dbReference type="GeneID" id="95515622"/>
<dbReference type="Proteomes" id="UP000182375">
    <property type="component" value="Unassembled WGS sequence"/>
</dbReference>